<keyword evidence="4 13" id="KW-0812">Transmembrane</keyword>
<dbReference type="Gene3D" id="3.40.50.1000">
    <property type="entry name" value="HAD superfamily/HAD-like"/>
    <property type="match status" value="1"/>
</dbReference>
<proteinExistence type="inferred from homology"/>
<evidence type="ECO:0000259" key="16">
    <source>
        <dbReference type="Pfam" id="PF00690"/>
    </source>
</evidence>
<name>A0AAV5SQK3_9BILA</name>
<evidence type="ECO:0000256" key="2">
    <source>
        <dbReference type="ARBA" id="ARBA00006000"/>
    </source>
</evidence>
<dbReference type="GO" id="GO:0019829">
    <property type="term" value="F:ATPase-coupled monoatomic cation transmembrane transporter activity"/>
    <property type="evidence" value="ECO:0007669"/>
    <property type="project" value="UniProtKB-UniRule"/>
</dbReference>
<keyword evidence="3" id="KW-0597">Phosphoprotein</keyword>
<feature type="non-terminal residue" evidence="18">
    <location>
        <position position="1"/>
    </location>
</feature>
<dbReference type="GO" id="GO:0005524">
    <property type="term" value="F:ATP binding"/>
    <property type="evidence" value="ECO:0007669"/>
    <property type="project" value="UniProtKB-UniRule"/>
</dbReference>
<dbReference type="EMBL" id="BTSX01000002">
    <property type="protein sequence ID" value="GMS85295.1"/>
    <property type="molecule type" value="Genomic_DNA"/>
</dbReference>
<dbReference type="SUPFAM" id="SSF81660">
    <property type="entry name" value="Metal cation-transporting ATPase, ATP-binding domain N"/>
    <property type="match status" value="1"/>
</dbReference>
<dbReference type="InterPro" id="IPR047821">
    <property type="entry name" value="P5B-type_ATPase"/>
</dbReference>
<dbReference type="FunFam" id="3.40.50.1000:FF:000068">
    <property type="entry name" value="Cation-transporting ATPase"/>
    <property type="match status" value="1"/>
</dbReference>
<dbReference type="SUPFAM" id="SSF81665">
    <property type="entry name" value="Calcium ATPase, transmembrane domain M"/>
    <property type="match status" value="1"/>
</dbReference>
<sequence>AVSGDVLPRPSPPLSISPLRLHSMGPPPGHHALLTSGDDTVHLHGYKKIGLRTYLFYLLSLLTLGIFRLLCHWKVDWLLYFRAHKCSLDEADYILVIDEHQTESVREVRTLRNEKGMAMPRADGSMETVKEMRTFSFRKCVYVWIAERQAFALPADLACKMALGLLHDIADDNECGLKSEEVSRRKATFGPNLIDVKLRPIWLLLFREAISPFYMFQVFSVSVWFTDGYVYYAGVIVVISVFSIAIDVIQIRTQEKKLRAMVHSTEMVNVIRNGGEVLSVSSDELVPGDVMVIPRHGCVLPCDVALLNGTVIVSEAMLTGESVPVTKVAVSVHDSERSVRFDLETHAKHVLFCGTNVLQTRYYAGHHVKAVVLRTAFSTLKGQLVRSIMYPKPIDFRFTRDLFKFVGFLSCIACIGFIFTIVIMTIRNADISTIIIRALDIITIVVPPALPAAMSVGIIAANMRLRKKNIFCISPSVINTCGATNVVCFDKTGTLTEDGLDFHRARAVNKRSAGKLPLFSSETGTLEREAHGELIKAIACCHSLTRIDGILTGDPLDLILFEQTRWSLTEGGDGMAEDENYDSIQPMLLRPPNMHPTYGGCTVIRQFPFSSSLQRMSVIVQAPHEADSAHDMTLYVKGSPEMIRSLCHPETIPMDFDDVIAGYARHGFRIIAVARADVELTYAKAHKVPREEVEQDLELLGVIVLENRIKPQTTGVIQQLTKADIRSIMVTGDNLLTATSVARESGILHPAKKVYALEHTHEKDEHGRTELVLRLEFDPTEGGGGGMNGGNGNGSIGGNMAIRLLEGKNGKDVERASSPVGGSITARYQMIIAGPTFAVLTHEYPELLDLLVCSCAVFARMSPDQKQALIHHLQAIDYTVVMCGDGANDCAALKAAHAGISLSEAEASIAAPFTSRTADISCVPAVIAEGRAALVTSFGVFQYMAGYSLTQFMTVLFLYTMPTNLVDLQFLYIDFFLITLVALFFGNTPPCKKLSMQAPPTRLLSIPTIISVVGQLFIILIIQTSVFFWSEQQSWNPGFVQEEEYDNKTGVWTKNDETPSFEGTSLFIVTGFQYIALAIAYSKGAPFRKSLISNKWLCGCLLVTTIVHLWFSIYPYNWMSSLLSLKAIPLGAPRFYLLSFAALSVSVGLAFEKLIVAKVYEHYRRLRRVSRSRRDPSLAPSAYERLLLQSGDSPQWVHTAAASDPPLASPATGAASLASLDKVVVQPFSVQQGVANPQMGGVEEEK</sequence>
<dbReference type="GO" id="GO:0016887">
    <property type="term" value="F:ATP hydrolysis activity"/>
    <property type="evidence" value="ECO:0007669"/>
    <property type="project" value="InterPro"/>
</dbReference>
<dbReference type="Gene3D" id="1.20.1110.10">
    <property type="entry name" value="Calcium-transporting ATPase, transmembrane domain"/>
    <property type="match status" value="2"/>
</dbReference>
<feature type="transmembrane region" description="Helical" evidence="13">
    <location>
        <begin position="1136"/>
        <end position="1160"/>
    </location>
</feature>
<gene>
    <name evidence="18" type="ORF">PENTCL1PPCAC_7470</name>
</gene>
<evidence type="ECO:0000256" key="5">
    <source>
        <dbReference type="ARBA" id="ARBA00022723"/>
    </source>
</evidence>
<evidence type="ECO:0000256" key="8">
    <source>
        <dbReference type="ARBA" id="ARBA00022842"/>
    </source>
</evidence>
<keyword evidence="9 13" id="KW-1278">Translocase</keyword>
<dbReference type="SFLD" id="SFLDS00003">
    <property type="entry name" value="Haloacid_Dehalogenase"/>
    <property type="match status" value="1"/>
</dbReference>
<protein>
    <recommendedName>
        <fullName evidence="13">Cation-transporting ATPase</fullName>
        <ecNumber evidence="13">7.2.2.-</ecNumber>
    </recommendedName>
</protein>
<dbReference type="InterPro" id="IPR059000">
    <property type="entry name" value="ATPase_P-type_domA"/>
</dbReference>
<dbReference type="Gene3D" id="3.40.1110.10">
    <property type="entry name" value="Calcium-transporting ATPase, cytoplasmic domain N"/>
    <property type="match status" value="1"/>
</dbReference>
<feature type="domain" description="Cation-transporting P-type ATPase C-terminal" evidence="15">
    <location>
        <begin position="965"/>
        <end position="1148"/>
    </location>
</feature>
<evidence type="ECO:0000313" key="19">
    <source>
        <dbReference type="Proteomes" id="UP001432027"/>
    </source>
</evidence>
<comment type="caution">
    <text evidence="18">The sequence shown here is derived from an EMBL/GenBank/DDBJ whole genome shotgun (WGS) entry which is preliminary data.</text>
</comment>
<dbReference type="InterPro" id="IPR044492">
    <property type="entry name" value="P_typ_ATPase_HD_dom"/>
</dbReference>
<dbReference type="FunFam" id="1.20.1110.10:FF:000023">
    <property type="entry name" value="Cation-transporting ATPase"/>
    <property type="match status" value="1"/>
</dbReference>
<dbReference type="InterPro" id="IPR006544">
    <property type="entry name" value="P-type_TPase_V"/>
</dbReference>
<evidence type="ECO:0000256" key="7">
    <source>
        <dbReference type="ARBA" id="ARBA00022840"/>
    </source>
</evidence>
<dbReference type="Pfam" id="PF00122">
    <property type="entry name" value="E1-E2_ATPase"/>
    <property type="match status" value="1"/>
</dbReference>
<feature type="domain" description="P5B-type ATPase N-terminal" evidence="17">
    <location>
        <begin position="38"/>
        <end position="144"/>
    </location>
</feature>
<dbReference type="GO" id="GO:0015662">
    <property type="term" value="F:P-type ion transporter activity"/>
    <property type="evidence" value="ECO:0007669"/>
    <property type="project" value="InterPro"/>
</dbReference>
<dbReference type="EC" id="7.2.2.-" evidence="13"/>
<dbReference type="Pfam" id="PF12409">
    <property type="entry name" value="P5-ATPase"/>
    <property type="match status" value="1"/>
</dbReference>
<dbReference type="PROSITE" id="PS01229">
    <property type="entry name" value="COF_2"/>
    <property type="match status" value="1"/>
</dbReference>
<feature type="transmembrane region" description="Helical" evidence="13">
    <location>
        <begin position="229"/>
        <end position="249"/>
    </location>
</feature>
<comment type="similarity">
    <text evidence="2 13">Belongs to the cation transport ATPase (P-type) (TC 3.A.3) family. Type V subfamily.</text>
</comment>
<feature type="transmembrane region" description="Helical" evidence="13">
    <location>
        <begin position="201"/>
        <end position="223"/>
    </location>
</feature>
<dbReference type="PROSITE" id="PS00154">
    <property type="entry name" value="ATPASE_E1_E2"/>
    <property type="match status" value="1"/>
</dbReference>
<feature type="transmembrane region" description="Helical" evidence="13">
    <location>
        <begin position="54"/>
        <end position="71"/>
    </location>
</feature>
<feature type="transmembrane region" description="Helical" evidence="13">
    <location>
        <begin position="1065"/>
        <end position="1084"/>
    </location>
</feature>
<keyword evidence="19" id="KW-1185">Reference proteome</keyword>
<feature type="domain" description="P-type ATPase A" evidence="14">
    <location>
        <begin position="265"/>
        <end position="388"/>
    </location>
</feature>
<dbReference type="Proteomes" id="UP001432027">
    <property type="component" value="Unassembled WGS sequence"/>
</dbReference>
<feature type="transmembrane region" description="Helical" evidence="13">
    <location>
        <begin position="1006"/>
        <end position="1029"/>
    </location>
</feature>
<evidence type="ECO:0000256" key="4">
    <source>
        <dbReference type="ARBA" id="ARBA00022692"/>
    </source>
</evidence>
<keyword evidence="10 13" id="KW-1133">Transmembrane helix</keyword>
<dbReference type="FunFam" id="3.40.1110.10:FF:000130">
    <property type="entry name" value="Cation-transporting ATPase"/>
    <property type="match status" value="1"/>
</dbReference>
<evidence type="ECO:0000256" key="1">
    <source>
        <dbReference type="ARBA" id="ARBA00004141"/>
    </source>
</evidence>
<dbReference type="Pfam" id="PF00689">
    <property type="entry name" value="Cation_ATPase_C"/>
    <property type="match status" value="1"/>
</dbReference>
<dbReference type="InterPro" id="IPR018303">
    <property type="entry name" value="ATPase_P-typ_P_site"/>
</dbReference>
<dbReference type="CDD" id="cd07542">
    <property type="entry name" value="P-type_ATPase_cation"/>
    <property type="match status" value="1"/>
</dbReference>
<keyword evidence="6 13" id="KW-0547">Nucleotide-binding</keyword>
<feature type="transmembrane region" description="Helical" evidence="13">
    <location>
        <begin position="402"/>
        <end position="426"/>
    </location>
</feature>
<evidence type="ECO:0000259" key="14">
    <source>
        <dbReference type="Pfam" id="PF00122"/>
    </source>
</evidence>
<evidence type="ECO:0000256" key="12">
    <source>
        <dbReference type="ARBA" id="ARBA00049360"/>
    </source>
</evidence>
<evidence type="ECO:0000256" key="9">
    <source>
        <dbReference type="ARBA" id="ARBA00022967"/>
    </source>
</evidence>
<feature type="transmembrane region" description="Helical" evidence="13">
    <location>
        <begin position="1096"/>
        <end position="1116"/>
    </location>
</feature>
<evidence type="ECO:0000256" key="11">
    <source>
        <dbReference type="ARBA" id="ARBA00023136"/>
    </source>
</evidence>
<evidence type="ECO:0000256" key="13">
    <source>
        <dbReference type="RuleBase" id="RU362082"/>
    </source>
</evidence>
<dbReference type="InterPro" id="IPR023214">
    <property type="entry name" value="HAD_sf"/>
</dbReference>
<dbReference type="InterPro" id="IPR023299">
    <property type="entry name" value="ATPase_P-typ_cyto_dom_N"/>
</dbReference>
<evidence type="ECO:0000313" key="18">
    <source>
        <dbReference type="EMBL" id="GMS85295.1"/>
    </source>
</evidence>
<dbReference type="PRINTS" id="PR00119">
    <property type="entry name" value="CATATPASE"/>
</dbReference>
<accession>A0AAV5SQK3</accession>
<dbReference type="InterPro" id="IPR008250">
    <property type="entry name" value="ATPase_P-typ_transduc_dom_A_sf"/>
</dbReference>
<feature type="transmembrane region" description="Helical" evidence="13">
    <location>
        <begin position="940"/>
        <end position="962"/>
    </location>
</feature>
<evidence type="ECO:0000256" key="6">
    <source>
        <dbReference type="ARBA" id="ARBA00022741"/>
    </source>
</evidence>
<dbReference type="SUPFAM" id="SSF81653">
    <property type="entry name" value="Calcium ATPase, transduction domain A"/>
    <property type="match status" value="1"/>
</dbReference>
<dbReference type="InterPro" id="IPR047819">
    <property type="entry name" value="P5A-ATPase_N"/>
</dbReference>
<comment type="subcellular location">
    <subcellularLocation>
        <location evidence="1 13">Membrane</location>
        <topology evidence="1 13">Multi-pass membrane protein</topology>
    </subcellularLocation>
</comment>
<dbReference type="NCBIfam" id="TIGR01494">
    <property type="entry name" value="ATPase_P-type"/>
    <property type="match status" value="2"/>
</dbReference>
<dbReference type="SUPFAM" id="SSF56784">
    <property type="entry name" value="HAD-like"/>
    <property type="match status" value="1"/>
</dbReference>
<evidence type="ECO:0000259" key="15">
    <source>
        <dbReference type="Pfam" id="PF00689"/>
    </source>
</evidence>
<dbReference type="InterPro" id="IPR036412">
    <property type="entry name" value="HAD-like_sf"/>
</dbReference>
<feature type="transmembrane region" description="Helical" evidence="13">
    <location>
        <begin position="438"/>
        <end position="461"/>
    </location>
</feature>
<dbReference type="GO" id="GO:0046872">
    <property type="term" value="F:metal ion binding"/>
    <property type="evidence" value="ECO:0007669"/>
    <property type="project" value="UniProtKB-UniRule"/>
</dbReference>
<dbReference type="GO" id="GO:0015203">
    <property type="term" value="F:polyamine transmembrane transporter activity"/>
    <property type="evidence" value="ECO:0007669"/>
    <property type="project" value="TreeGrafter"/>
</dbReference>
<dbReference type="SFLD" id="SFLDF00027">
    <property type="entry name" value="p-type_atpase"/>
    <property type="match status" value="1"/>
</dbReference>
<feature type="transmembrane region" description="Helical" evidence="13">
    <location>
        <begin position="968"/>
        <end position="985"/>
    </location>
</feature>
<dbReference type="GO" id="GO:0006874">
    <property type="term" value="P:intracellular calcium ion homeostasis"/>
    <property type="evidence" value="ECO:0007669"/>
    <property type="project" value="TreeGrafter"/>
</dbReference>
<dbReference type="PANTHER" id="PTHR45630:SF8">
    <property type="entry name" value="CATION-TRANSPORTING ATPASE"/>
    <property type="match status" value="1"/>
</dbReference>
<dbReference type="Pfam" id="PF00690">
    <property type="entry name" value="Cation_ATPase_N"/>
    <property type="match status" value="1"/>
</dbReference>
<keyword evidence="7 13" id="KW-0067">ATP-binding</keyword>
<dbReference type="AlphaFoldDB" id="A0AAV5SQK3"/>
<dbReference type="SFLD" id="SFLDG00002">
    <property type="entry name" value="C1.7:_P-type_atpase_like"/>
    <property type="match status" value="1"/>
</dbReference>
<keyword evidence="5 13" id="KW-0479">Metal-binding</keyword>
<dbReference type="InterPro" id="IPR023298">
    <property type="entry name" value="ATPase_P-typ_TM_dom_sf"/>
</dbReference>
<dbReference type="Gene3D" id="2.70.150.10">
    <property type="entry name" value="Calcium-transporting ATPase, cytoplasmic transduction domain A"/>
    <property type="match status" value="1"/>
</dbReference>
<evidence type="ECO:0000256" key="10">
    <source>
        <dbReference type="ARBA" id="ARBA00022989"/>
    </source>
</evidence>
<dbReference type="InterPro" id="IPR006068">
    <property type="entry name" value="ATPase_P-typ_cation-transptr_C"/>
</dbReference>
<comment type="catalytic activity">
    <reaction evidence="12 13">
        <text>ATP + H2O = ADP + phosphate + H(+)</text>
        <dbReference type="Rhea" id="RHEA:13065"/>
        <dbReference type="ChEBI" id="CHEBI:15377"/>
        <dbReference type="ChEBI" id="CHEBI:15378"/>
        <dbReference type="ChEBI" id="CHEBI:30616"/>
        <dbReference type="ChEBI" id="CHEBI:43474"/>
        <dbReference type="ChEBI" id="CHEBI:456216"/>
    </reaction>
</comment>
<dbReference type="GO" id="GO:0016020">
    <property type="term" value="C:membrane"/>
    <property type="evidence" value="ECO:0007669"/>
    <property type="project" value="UniProtKB-SubCell"/>
</dbReference>
<feature type="domain" description="Cation-transporting P-type ATPase N-terminal" evidence="16">
    <location>
        <begin position="170"/>
        <end position="223"/>
    </location>
</feature>
<organism evidence="18 19">
    <name type="scientific">Pristionchus entomophagus</name>
    <dbReference type="NCBI Taxonomy" id="358040"/>
    <lineage>
        <taxon>Eukaryota</taxon>
        <taxon>Metazoa</taxon>
        <taxon>Ecdysozoa</taxon>
        <taxon>Nematoda</taxon>
        <taxon>Chromadorea</taxon>
        <taxon>Rhabditida</taxon>
        <taxon>Rhabditina</taxon>
        <taxon>Diplogasteromorpha</taxon>
        <taxon>Diplogasteroidea</taxon>
        <taxon>Neodiplogasteridae</taxon>
        <taxon>Pristionchus</taxon>
    </lineage>
</organism>
<dbReference type="NCBIfam" id="TIGR01657">
    <property type="entry name" value="P-ATPase-V"/>
    <property type="match status" value="1"/>
</dbReference>
<dbReference type="InterPro" id="IPR004014">
    <property type="entry name" value="ATPase_P-typ_cation-transptr_N"/>
</dbReference>
<dbReference type="PANTHER" id="PTHR45630">
    <property type="entry name" value="CATION-TRANSPORTING ATPASE-RELATED"/>
    <property type="match status" value="1"/>
</dbReference>
<keyword evidence="8 13" id="KW-0460">Magnesium</keyword>
<keyword evidence="11 13" id="KW-0472">Membrane</keyword>
<dbReference type="InterPro" id="IPR001757">
    <property type="entry name" value="P_typ_ATPase"/>
</dbReference>
<dbReference type="Pfam" id="PF13246">
    <property type="entry name" value="Cation_ATPase"/>
    <property type="match status" value="1"/>
</dbReference>
<evidence type="ECO:0000259" key="17">
    <source>
        <dbReference type="Pfam" id="PF12409"/>
    </source>
</evidence>
<evidence type="ECO:0000256" key="3">
    <source>
        <dbReference type="ARBA" id="ARBA00022553"/>
    </source>
</evidence>
<reference evidence="18" key="1">
    <citation type="submission" date="2023-10" db="EMBL/GenBank/DDBJ databases">
        <title>Genome assembly of Pristionchus species.</title>
        <authorList>
            <person name="Yoshida K."/>
            <person name="Sommer R.J."/>
        </authorList>
    </citation>
    <scope>NUCLEOTIDE SEQUENCE</scope>
    <source>
        <strain evidence="18">RS0144</strain>
    </source>
</reference>